<proteinExistence type="predicted"/>
<sequence length="70" mass="7757">MNADANRAFGFGFHHDAPPGASTFFRLFQPFVSGHRHLTRASLHPATLPDFHAIASMPVCRSDELHQSAR</sequence>
<gene>
    <name evidence="1" type="ORF">WN985_26950</name>
</gene>
<dbReference type="RefSeq" id="WP_342310140.1">
    <property type="nucleotide sequence ID" value="NZ_CP150850.1"/>
</dbReference>
<keyword evidence="2" id="KW-1185">Reference proteome</keyword>
<reference evidence="1 2" key="1">
    <citation type="submission" date="2024-04" db="EMBL/GenBank/DDBJ databases">
        <title>Biological Control Activity of Plant Growth Promoting Rhizobacteria Burkholderia pyrrocinia BX1 against Tobacco black shank Introduction Tobacco black shank (TBS) caused by the oomycete Phytophthora. nicotianae (P. nicotianae) has become a destructive soil.</title>
        <authorList>
            <person name="Liu X."/>
            <person name="Shu C."/>
        </authorList>
    </citation>
    <scope>NUCLEOTIDE SEQUENCE [LARGE SCALE GENOMIC DNA]</scope>
    <source>
        <strain evidence="1 2">BX1</strain>
    </source>
</reference>
<evidence type="ECO:0000313" key="2">
    <source>
        <dbReference type="Proteomes" id="UP001484179"/>
    </source>
</evidence>
<dbReference type="Proteomes" id="UP001484179">
    <property type="component" value="Chromosome 2"/>
</dbReference>
<evidence type="ECO:0000313" key="1">
    <source>
        <dbReference type="EMBL" id="WZW56195.1"/>
    </source>
</evidence>
<organism evidence="1 2">
    <name type="scientific">Burkholderia pyrrocinia</name>
    <name type="common">Pseudomonas pyrrocinia</name>
    <dbReference type="NCBI Taxonomy" id="60550"/>
    <lineage>
        <taxon>Bacteria</taxon>
        <taxon>Pseudomonadati</taxon>
        <taxon>Pseudomonadota</taxon>
        <taxon>Betaproteobacteria</taxon>
        <taxon>Burkholderiales</taxon>
        <taxon>Burkholderiaceae</taxon>
        <taxon>Burkholderia</taxon>
        <taxon>Burkholderia cepacia complex</taxon>
    </lineage>
</organism>
<accession>A0ABZ3BP78</accession>
<dbReference type="EMBL" id="CP150850">
    <property type="protein sequence ID" value="WZW56195.1"/>
    <property type="molecule type" value="Genomic_DNA"/>
</dbReference>
<name>A0ABZ3BP78_BURPY</name>
<protein>
    <submittedName>
        <fullName evidence="1">Uncharacterized protein</fullName>
    </submittedName>
</protein>